<dbReference type="RefSeq" id="WP_140019323.1">
    <property type="nucleotide sequence ID" value="NZ_JACIEX010000001.1"/>
</dbReference>
<protein>
    <submittedName>
        <fullName evidence="2">Beta-lactamase family protein</fullName>
    </submittedName>
</protein>
<reference evidence="2 3" key="1">
    <citation type="journal article" date="2011" name="Int. J. Syst. Evol. Microbiol.">
        <title>Ochrobactrum pecoris sp. nov., isolated from farm animals.</title>
        <authorList>
            <person name="Kampfer P."/>
            <person name="Huber B."/>
            <person name="Busse H.J."/>
            <person name="Scholz H.C."/>
            <person name="Tomaso H."/>
            <person name="Hotzel H."/>
            <person name="Melzer F."/>
        </authorList>
    </citation>
    <scope>NUCLEOTIDE SEQUENCE [LARGE SCALE GENOMIC DNA]</scope>
    <source>
        <strain evidence="2 3">08RB2639</strain>
    </source>
</reference>
<gene>
    <name evidence="2" type="ORF">FIB18_02875</name>
</gene>
<dbReference type="AlphaFoldDB" id="A0A5C5CWA6"/>
<comment type="caution">
    <text evidence="2">The sequence shown here is derived from an EMBL/GenBank/DDBJ whole genome shotgun (WGS) entry which is preliminary data.</text>
</comment>
<dbReference type="EMBL" id="VEWK01000001">
    <property type="protein sequence ID" value="TNV15709.1"/>
    <property type="molecule type" value="Genomic_DNA"/>
</dbReference>
<dbReference type="Proteomes" id="UP000313390">
    <property type="component" value="Unassembled WGS sequence"/>
</dbReference>
<proteinExistence type="predicted"/>
<dbReference type="Gene3D" id="3.40.710.10">
    <property type="entry name" value="DD-peptidase/beta-lactamase superfamily"/>
    <property type="match status" value="1"/>
</dbReference>
<dbReference type="Pfam" id="PF00144">
    <property type="entry name" value="Beta-lactamase"/>
    <property type="match status" value="1"/>
</dbReference>
<dbReference type="OrthoDB" id="9808046at2"/>
<dbReference type="PANTHER" id="PTHR43283:SF3">
    <property type="entry name" value="BETA-LACTAMASE FAMILY PROTEIN (AFU_ORTHOLOGUE AFUA_5G07500)"/>
    <property type="match status" value="1"/>
</dbReference>
<evidence type="ECO:0000313" key="2">
    <source>
        <dbReference type="EMBL" id="TNV15709.1"/>
    </source>
</evidence>
<dbReference type="SUPFAM" id="SSF56601">
    <property type="entry name" value="beta-lactamase/transpeptidase-like"/>
    <property type="match status" value="1"/>
</dbReference>
<name>A0A5C5CWA6_9HYPH</name>
<dbReference type="InterPro" id="IPR012338">
    <property type="entry name" value="Beta-lactam/transpept-like"/>
</dbReference>
<accession>A0A5C5CWA6</accession>
<evidence type="ECO:0000313" key="3">
    <source>
        <dbReference type="Proteomes" id="UP000313390"/>
    </source>
</evidence>
<dbReference type="InterPro" id="IPR050789">
    <property type="entry name" value="Diverse_Enzym_Activities"/>
</dbReference>
<dbReference type="InterPro" id="IPR001466">
    <property type="entry name" value="Beta-lactam-related"/>
</dbReference>
<dbReference type="PANTHER" id="PTHR43283">
    <property type="entry name" value="BETA-LACTAMASE-RELATED"/>
    <property type="match status" value="1"/>
</dbReference>
<organism evidence="2 3">
    <name type="scientific">Brucella pecoris</name>
    <dbReference type="NCBI Taxonomy" id="867683"/>
    <lineage>
        <taxon>Bacteria</taxon>
        <taxon>Pseudomonadati</taxon>
        <taxon>Pseudomonadota</taxon>
        <taxon>Alphaproteobacteria</taxon>
        <taxon>Hyphomicrobiales</taxon>
        <taxon>Brucellaceae</taxon>
        <taxon>Brucella/Ochrobactrum group</taxon>
        <taxon>Brucella</taxon>
    </lineage>
</organism>
<feature type="domain" description="Beta-lactamase-related" evidence="1">
    <location>
        <begin position="5"/>
        <end position="360"/>
    </location>
</feature>
<sequence>MKRLQKVLETSVTDNRVPFAVGMVADSEKVKFSGAAGNACEGVSAGEDTIFRIFSMTKAIGATAAMILIDRGKLEPDTPVEAILPEYKNVRLLKGYENGQPVLVPPTRKPLVSHLATHTSGMEYEFWNTDVVKYMEVTGHPGVLSGLEQSLYYPLMTEPGTRWGYGPNIDWLGRIVEQIDGRSIVDFCQAEIFDPLGMSDTSFEVPASKADRLADVYLRAEGGQFSAIELNPPSCPEVYGMGHALYGTAPDYIRFLRMFLNEGELDGERILSKPSVKWMLQDHMNGLSLNRMTSASPLTADVEPFGGAHLTHSFGFVRNTNDIPGRRKAGSQSWAGVLNSHYWFDPTSNVAAVIMTQTLPFWEQPWDDLYADFEKETYRALDGQAEKMSQVPETAG</sequence>
<evidence type="ECO:0000259" key="1">
    <source>
        <dbReference type="Pfam" id="PF00144"/>
    </source>
</evidence>